<dbReference type="Proteomes" id="UP001642409">
    <property type="component" value="Unassembled WGS sequence"/>
</dbReference>
<protein>
    <submittedName>
        <fullName evidence="2">Hypothetical_protein</fullName>
    </submittedName>
</protein>
<accession>A0AA86U9Y8</accession>
<dbReference type="EMBL" id="CATOUU010000772">
    <property type="protein sequence ID" value="CAI9947019.1"/>
    <property type="molecule type" value="Genomic_DNA"/>
</dbReference>
<evidence type="ECO:0000313" key="2">
    <source>
        <dbReference type="EMBL" id="CAL6050067.1"/>
    </source>
</evidence>
<reference evidence="2 3" key="2">
    <citation type="submission" date="2024-07" db="EMBL/GenBank/DDBJ databases">
        <authorList>
            <person name="Akdeniz Z."/>
        </authorList>
    </citation>
    <scope>NUCLEOTIDE SEQUENCE [LARGE SCALE GENOMIC DNA]</scope>
</reference>
<proteinExistence type="predicted"/>
<evidence type="ECO:0000313" key="1">
    <source>
        <dbReference type="EMBL" id="CAI9947019.1"/>
    </source>
</evidence>
<dbReference type="AlphaFoldDB" id="A0AA86U9Y8"/>
<keyword evidence="3" id="KW-1185">Reference proteome</keyword>
<evidence type="ECO:0000313" key="3">
    <source>
        <dbReference type="Proteomes" id="UP001642409"/>
    </source>
</evidence>
<organism evidence="1">
    <name type="scientific">Hexamita inflata</name>
    <dbReference type="NCBI Taxonomy" id="28002"/>
    <lineage>
        <taxon>Eukaryota</taxon>
        <taxon>Metamonada</taxon>
        <taxon>Diplomonadida</taxon>
        <taxon>Hexamitidae</taxon>
        <taxon>Hexamitinae</taxon>
        <taxon>Hexamita</taxon>
    </lineage>
</organism>
<dbReference type="EMBL" id="CAXDID020000183">
    <property type="protein sequence ID" value="CAL6050067.1"/>
    <property type="molecule type" value="Genomic_DNA"/>
</dbReference>
<sequence>MILVLDNDQIEIFQNKQILIIPLQTGCGTNNVEIEKSRINWGEQNSSSLKQQKEDIMNSVQCEIAKQVQISNNALLNPNQQYVNLNAIEPPINQIEQSNISVMLPELNETKNESNQLDTNERSQNVLIQTIRKQIPTHFFSNFAQISFKNVAPCSAVNQFISNQNFQFGPQLIDLVLNSQPIFKPSEFAFVFSTLWYCQIQHLVRAERNRRKDEAENE</sequence>
<comment type="caution">
    <text evidence="1">The sequence shown here is derived from an EMBL/GenBank/DDBJ whole genome shotgun (WGS) entry which is preliminary data.</text>
</comment>
<reference evidence="1" key="1">
    <citation type="submission" date="2023-06" db="EMBL/GenBank/DDBJ databases">
        <authorList>
            <person name="Kurt Z."/>
        </authorList>
    </citation>
    <scope>NUCLEOTIDE SEQUENCE</scope>
</reference>
<name>A0AA86U9Y8_9EUKA</name>
<gene>
    <name evidence="1" type="ORF">HINF_LOCUS34664</name>
    <name evidence="2" type="ORF">HINF_LOCUS43709</name>
</gene>